<protein>
    <recommendedName>
        <fullName evidence="4">Phage protein</fullName>
    </recommendedName>
</protein>
<sequence>MKLGIRKPSIKKSLKARTTGKAKRAIKKSINPLYGKKGMGMLTNPKKSLYNKVYKKTTVSIFDLFK</sequence>
<accession>A0ABT1ECR0</accession>
<evidence type="ECO:0000313" key="2">
    <source>
        <dbReference type="EMBL" id="MCP1103636.1"/>
    </source>
</evidence>
<dbReference type="Proteomes" id="UP001523566">
    <property type="component" value="Unassembled WGS sequence"/>
</dbReference>
<name>A0ABT1ECR0_9FIRM</name>
<keyword evidence="3" id="KW-1185">Reference proteome</keyword>
<dbReference type="RefSeq" id="WP_262067405.1">
    <property type="nucleotide sequence ID" value="NZ_JAMXOD010000035.1"/>
</dbReference>
<evidence type="ECO:0008006" key="4">
    <source>
        <dbReference type="Google" id="ProtNLM"/>
    </source>
</evidence>
<reference evidence="2 3" key="1">
    <citation type="journal article" date="2022" name="Genome Biol. Evol.">
        <title>Host diet, physiology and behaviors set the stage for Lachnospiraceae cladogenesis.</title>
        <authorList>
            <person name="Vera-Ponce De Leon A."/>
            <person name="Schneider M."/>
            <person name="Jahnes B.C."/>
            <person name="Sadowski V."/>
            <person name="Camuy-Velez L.A."/>
            <person name="Duan J."/>
            <person name="Sabree Z.L."/>
        </authorList>
    </citation>
    <scope>NUCLEOTIDE SEQUENCE [LARGE SCALE GENOMIC DNA]</scope>
    <source>
        <strain evidence="2 3">PAL113</strain>
    </source>
</reference>
<comment type="caution">
    <text evidence="2">The sequence shown here is derived from an EMBL/GenBank/DDBJ whole genome shotgun (WGS) entry which is preliminary data.</text>
</comment>
<proteinExistence type="predicted"/>
<dbReference type="EMBL" id="JAMZFW010000035">
    <property type="protein sequence ID" value="MCP1103636.1"/>
    <property type="molecule type" value="Genomic_DNA"/>
</dbReference>
<evidence type="ECO:0000256" key="1">
    <source>
        <dbReference type="SAM" id="MobiDB-lite"/>
    </source>
</evidence>
<organism evidence="2 3">
    <name type="scientific">Aequitasia blattaphilus</name>
    <dbReference type="NCBI Taxonomy" id="2949332"/>
    <lineage>
        <taxon>Bacteria</taxon>
        <taxon>Bacillati</taxon>
        <taxon>Bacillota</taxon>
        <taxon>Clostridia</taxon>
        <taxon>Lachnospirales</taxon>
        <taxon>Lachnospiraceae</taxon>
        <taxon>Aequitasia</taxon>
    </lineage>
</organism>
<feature type="region of interest" description="Disordered" evidence="1">
    <location>
        <begin position="1"/>
        <end position="21"/>
    </location>
</feature>
<gene>
    <name evidence="2" type="ORF">NK125_14635</name>
</gene>
<evidence type="ECO:0000313" key="3">
    <source>
        <dbReference type="Proteomes" id="UP001523566"/>
    </source>
</evidence>